<keyword evidence="1" id="KW-0732">Signal</keyword>
<evidence type="ECO:0000313" key="2">
    <source>
        <dbReference type="EMBL" id="KFN47102.1"/>
    </source>
</evidence>
<comment type="caution">
    <text evidence="2">The sequence shown here is derived from an EMBL/GenBank/DDBJ whole genome shotgun (WGS) entry which is preliminary data.</text>
</comment>
<dbReference type="NCBIfam" id="NF033807">
    <property type="entry name" value="CopL_fam"/>
    <property type="match status" value="1"/>
</dbReference>
<name>A0A091B6H9_9GAMM</name>
<proteinExistence type="predicted"/>
<feature type="chain" id="PRO_5001869447" description="CopL family metal-binding regulatory protein" evidence="1">
    <location>
        <begin position="28"/>
        <end position="119"/>
    </location>
</feature>
<sequence length="119" mass="11736">MPLLRTLAHLMLVLALLAGGFAPGGVAAQGFADAGAAQADAGMAGSCHDLAGDPVGPPESMPTDCCEGGCTCDCVNPMQAGLLAAPSRATLPVRGAVQRPFAAVRLSASATPDIRPPIA</sequence>
<organism evidence="2 3">
    <name type="scientific">Arenimonas metalli CF5-1</name>
    <dbReference type="NCBI Taxonomy" id="1384056"/>
    <lineage>
        <taxon>Bacteria</taxon>
        <taxon>Pseudomonadati</taxon>
        <taxon>Pseudomonadota</taxon>
        <taxon>Gammaproteobacteria</taxon>
        <taxon>Lysobacterales</taxon>
        <taxon>Lysobacteraceae</taxon>
        <taxon>Arenimonas</taxon>
    </lineage>
</organism>
<accession>A0A091B6H9</accession>
<dbReference type="InterPro" id="IPR048034">
    <property type="entry name" value="CopL-like"/>
</dbReference>
<reference evidence="2 3" key="1">
    <citation type="submission" date="2013-09" db="EMBL/GenBank/DDBJ databases">
        <title>Genome sequencing of Arenimonas metalli.</title>
        <authorList>
            <person name="Chen F."/>
            <person name="Wang G."/>
        </authorList>
    </citation>
    <scope>NUCLEOTIDE SEQUENCE [LARGE SCALE GENOMIC DNA]</scope>
    <source>
        <strain evidence="2 3">CF5-1</strain>
    </source>
</reference>
<dbReference type="STRING" id="1384056.N787_02015"/>
<evidence type="ECO:0008006" key="4">
    <source>
        <dbReference type="Google" id="ProtNLM"/>
    </source>
</evidence>
<dbReference type="Proteomes" id="UP000029393">
    <property type="component" value="Unassembled WGS sequence"/>
</dbReference>
<protein>
    <recommendedName>
        <fullName evidence="4">CopL family metal-binding regulatory protein</fullName>
    </recommendedName>
</protein>
<evidence type="ECO:0000256" key="1">
    <source>
        <dbReference type="SAM" id="SignalP"/>
    </source>
</evidence>
<dbReference type="EMBL" id="AVCK01000012">
    <property type="protein sequence ID" value="KFN47102.1"/>
    <property type="molecule type" value="Genomic_DNA"/>
</dbReference>
<feature type="signal peptide" evidence="1">
    <location>
        <begin position="1"/>
        <end position="27"/>
    </location>
</feature>
<keyword evidence="3" id="KW-1185">Reference proteome</keyword>
<dbReference type="RefSeq" id="WP_034211243.1">
    <property type="nucleotide sequence ID" value="NZ_AVCK01000012.1"/>
</dbReference>
<dbReference type="AlphaFoldDB" id="A0A091B6H9"/>
<evidence type="ECO:0000313" key="3">
    <source>
        <dbReference type="Proteomes" id="UP000029393"/>
    </source>
</evidence>
<gene>
    <name evidence="2" type="ORF">N787_02015</name>
</gene>